<dbReference type="EMBL" id="GBXM01060379">
    <property type="protein sequence ID" value="JAH48198.1"/>
    <property type="molecule type" value="Transcribed_RNA"/>
</dbReference>
<dbReference type="EMBL" id="GBXM01080841">
    <property type="protein sequence ID" value="JAH27736.1"/>
    <property type="molecule type" value="Transcribed_RNA"/>
</dbReference>
<proteinExistence type="predicted"/>
<reference evidence="1" key="2">
    <citation type="journal article" date="2015" name="Fish Shellfish Immunol.">
        <title>Early steps in the European eel (Anguilla anguilla)-Vibrio vulnificus interaction in the gills: Role of the RtxA13 toxin.</title>
        <authorList>
            <person name="Callol A."/>
            <person name="Pajuelo D."/>
            <person name="Ebbesson L."/>
            <person name="Teles M."/>
            <person name="MacKenzie S."/>
            <person name="Amaro C."/>
        </authorList>
    </citation>
    <scope>NUCLEOTIDE SEQUENCE</scope>
</reference>
<organism evidence="1">
    <name type="scientific">Anguilla anguilla</name>
    <name type="common">European freshwater eel</name>
    <name type="synonym">Muraena anguilla</name>
    <dbReference type="NCBI Taxonomy" id="7936"/>
    <lineage>
        <taxon>Eukaryota</taxon>
        <taxon>Metazoa</taxon>
        <taxon>Chordata</taxon>
        <taxon>Craniata</taxon>
        <taxon>Vertebrata</taxon>
        <taxon>Euteleostomi</taxon>
        <taxon>Actinopterygii</taxon>
        <taxon>Neopterygii</taxon>
        <taxon>Teleostei</taxon>
        <taxon>Anguilliformes</taxon>
        <taxon>Anguillidae</taxon>
        <taxon>Anguilla</taxon>
    </lineage>
</organism>
<name>A0A0E9T676_ANGAN</name>
<protein>
    <submittedName>
        <fullName evidence="1">Uncharacterized protein</fullName>
    </submittedName>
</protein>
<sequence length="23" mass="2675">MVLGQREPAVDTFFKFDVQAQTF</sequence>
<evidence type="ECO:0000313" key="1">
    <source>
        <dbReference type="EMBL" id="JAH48198.1"/>
    </source>
</evidence>
<accession>A0A0E9T676</accession>
<dbReference type="AlphaFoldDB" id="A0A0E9T676"/>
<reference evidence="1" key="1">
    <citation type="submission" date="2014-11" db="EMBL/GenBank/DDBJ databases">
        <authorList>
            <person name="Amaro Gonzalez C."/>
        </authorList>
    </citation>
    <scope>NUCLEOTIDE SEQUENCE</scope>
</reference>